<evidence type="ECO:0000256" key="12">
    <source>
        <dbReference type="ARBA" id="ARBA00023075"/>
    </source>
</evidence>
<organism evidence="20">
    <name type="scientific">Limnichthys fasciatus</name>
    <name type="common">barred sand burrower</name>
    <dbReference type="NCBI Taxonomy" id="270600"/>
    <lineage>
        <taxon>Eukaryota</taxon>
        <taxon>Metazoa</taxon>
        <taxon>Chordata</taxon>
        <taxon>Craniata</taxon>
        <taxon>Vertebrata</taxon>
        <taxon>Euteleostomi</taxon>
        <taxon>Actinopterygii</taxon>
        <taxon>Neopterygii</taxon>
        <taxon>Teleostei</taxon>
        <taxon>Neoteleostei</taxon>
        <taxon>Acanthomorphata</taxon>
        <taxon>Eupercaria</taxon>
        <taxon>Acropomatiformes</taxon>
        <taxon>Creediidae</taxon>
        <taxon>Limnichthys</taxon>
    </lineage>
</organism>
<evidence type="ECO:0000259" key="19">
    <source>
        <dbReference type="Pfam" id="PF06455"/>
    </source>
</evidence>
<reference evidence="20" key="2">
    <citation type="journal article" date="2016" name="BMC Genomics">
        <title>Structure and variation of the mitochondrial genome of fishes.</title>
        <authorList>
            <person name="Satoh T.P."/>
            <person name="Miya M."/>
            <person name="Mabuchi K."/>
            <person name="Nishida M."/>
        </authorList>
    </citation>
    <scope>NUCLEOTIDE SEQUENCE</scope>
</reference>
<evidence type="ECO:0000313" key="21">
    <source>
        <dbReference type="EMBL" id="BBU26070.1"/>
    </source>
</evidence>
<feature type="transmembrane region" description="Helical" evidence="16">
    <location>
        <begin position="89"/>
        <end position="110"/>
    </location>
</feature>
<comment type="similarity">
    <text evidence="16">Belongs to the complex I subunit 5 family.</text>
</comment>
<dbReference type="InterPro" id="IPR001516">
    <property type="entry name" value="Proton_antipo_N"/>
</dbReference>
<evidence type="ECO:0000256" key="4">
    <source>
        <dbReference type="ARBA" id="ARBA00022448"/>
    </source>
</evidence>
<feature type="transmembrane region" description="Helical" evidence="16">
    <location>
        <begin position="414"/>
        <end position="440"/>
    </location>
</feature>
<dbReference type="GO" id="GO:0003954">
    <property type="term" value="F:NADH dehydrogenase activity"/>
    <property type="evidence" value="ECO:0007669"/>
    <property type="project" value="TreeGrafter"/>
</dbReference>
<dbReference type="GO" id="GO:0015990">
    <property type="term" value="P:electron transport coupled proton transport"/>
    <property type="evidence" value="ECO:0007669"/>
    <property type="project" value="TreeGrafter"/>
</dbReference>
<dbReference type="InterPro" id="IPR010934">
    <property type="entry name" value="NADH_DH_su5_C"/>
</dbReference>
<evidence type="ECO:0000256" key="11">
    <source>
        <dbReference type="ARBA" id="ARBA00023027"/>
    </source>
</evidence>
<dbReference type="Pfam" id="PF00361">
    <property type="entry name" value="Proton_antipo_M"/>
    <property type="match status" value="1"/>
</dbReference>
<evidence type="ECO:0000256" key="3">
    <source>
        <dbReference type="ARBA" id="ARBA00021096"/>
    </source>
</evidence>
<feature type="transmembrane region" description="Helical" evidence="16">
    <location>
        <begin position="521"/>
        <end position="539"/>
    </location>
</feature>
<geneLocation type="mitochondrion" evidence="20"/>
<feature type="transmembrane region" description="Helical" evidence="16">
    <location>
        <begin position="488"/>
        <end position="509"/>
    </location>
</feature>
<accession>A0A1V1FZB6</accession>
<dbReference type="InterPro" id="IPR001750">
    <property type="entry name" value="ND/Mrp_TM"/>
</dbReference>
<feature type="transmembrane region" description="Helical" evidence="16">
    <location>
        <begin position="43"/>
        <end position="64"/>
    </location>
</feature>
<feature type="transmembrane region" description="Helical" evidence="16">
    <location>
        <begin position="12"/>
        <end position="31"/>
    </location>
</feature>
<feature type="transmembrane region" description="Helical" evidence="16">
    <location>
        <begin position="461"/>
        <end position="482"/>
    </location>
</feature>
<dbReference type="Pfam" id="PF06455">
    <property type="entry name" value="NADH5_C"/>
    <property type="match status" value="1"/>
</dbReference>
<feature type="transmembrane region" description="Helical" evidence="16">
    <location>
        <begin position="248"/>
        <end position="268"/>
    </location>
</feature>
<keyword evidence="12 16" id="KW-0830">Ubiquinone</keyword>
<keyword evidence="7" id="KW-0999">Mitochondrion inner membrane</keyword>
<comment type="catalytic activity">
    <reaction evidence="15 16">
        <text>a ubiquinone + NADH + 5 H(+)(in) = a ubiquinol + NAD(+) + 4 H(+)(out)</text>
        <dbReference type="Rhea" id="RHEA:29091"/>
        <dbReference type="Rhea" id="RHEA-COMP:9565"/>
        <dbReference type="Rhea" id="RHEA-COMP:9566"/>
        <dbReference type="ChEBI" id="CHEBI:15378"/>
        <dbReference type="ChEBI" id="CHEBI:16389"/>
        <dbReference type="ChEBI" id="CHEBI:17976"/>
        <dbReference type="ChEBI" id="CHEBI:57540"/>
        <dbReference type="ChEBI" id="CHEBI:57945"/>
        <dbReference type="EC" id="7.1.1.2"/>
    </reaction>
</comment>
<feature type="transmembrane region" description="Helical" evidence="16">
    <location>
        <begin position="332"/>
        <end position="354"/>
    </location>
</feature>
<dbReference type="GO" id="GO:0008137">
    <property type="term" value="F:NADH dehydrogenase (ubiquinone) activity"/>
    <property type="evidence" value="ECO:0007669"/>
    <property type="project" value="UniProtKB-EC"/>
</dbReference>
<feature type="transmembrane region" description="Helical" evidence="16">
    <location>
        <begin position="280"/>
        <end position="301"/>
    </location>
</feature>
<feature type="transmembrane region" description="Helical" evidence="16">
    <location>
        <begin position="596"/>
        <end position="617"/>
    </location>
</feature>
<feature type="transmembrane region" description="Helical" evidence="16">
    <location>
        <begin position="177"/>
        <end position="196"/>
    </location>
</feature>
<keyword evidence="13 16" id="KW-0496">Mitochondrion</keyword>
<keyword evidence="8" id="KW-1278">Translocase</keyword>
<evidence type="ECO:0000256" key="9">
    <source>
        <dbReference type="ARBA" id="ARBA00022982"/>
    </source>
</evidence>
<evidence type="ECO:0000256" key="2">
    <source>
        <dbReference type="ARBA" id="ARBA00012944"/>
    </source>
</evidence>
<evidence type="ECO:0000313" key="20">
    <source>
        <dbReference type="EMBL" id="BAX03913.1"/>
    </source>
</evidence>
<dbReference type="GO" id="GO:0042773">
    <property type="term" value="P:ATP synthesis coupled electron transport"/>
    <property type="evidence" value="ECO:0007669"/>
    <property type="project" value="InterPro"/>
</dbReference>
<dbReference type="PANTHER" id="PTHR42829">
    <property type="entry name" value="NADH-UBIQUINONE OXIDOREDUCTASE CHAIN 5"/>
    <property type="match status" value="1"/>
</dbReference>
<feature type="domain" description="NADH-Ubiquinone oxidoreductase (complex I) chain 5 N-terminal" evidence="18">
    <location>
        <begin position="73"/>
        <end position="123"/>
    </location>
</feature>
<feature type="transmembrane region" description="Helical" evidence="16">
    <location>
        <begin position="308"/>
        <end position="326"/>
    </location>
</feature>
<feature type="transmembrane region" description="Helical" evidence="16">
    <location>
        <begin position="375"/>
        <end position="394"/>
    </location>
</feature>
<keyword evidence="11 16" id="KW-0520">NAD</keyword>
<evidence type="ECO:0000256" key="5">
    <source>
        <dbReference type="ARBA" id="ARBA00022660"/>
    </source>
</evidence>
<keyword evidence="9" id="KW-0249">Electron transport</keyword>
<dbReference type="PRINTS" id="PR01434">
    <property type="entry name" value="NADHDHGNASE5"/>
</dbReference>
<feature type="domain" description="NADH dehydrogenase subunit 5 C-terminal" evidence="19">
    <location>
        <begin position="429"/>
        <end position="609"/>
    </location>
</feature>
<dbReference type="AlphaFoldDB" id="A0A1V1FZB6"/>
<keyword evidence="4 16" id="KW-0813">Transport</keyword>
<protein>
    <recommendedName>
        <fullName evidence="3 16">NADH-ubiquinone oxidoreductase chain 5</fullName>
        <ecNumber evidence="2 16">7.1.1.2</ecNumber>
    </recommendedName>
</protein>
<evidence type="ECO:0000256" key="15">
    <source>
        <dbReference type="ARBA" id="ARBA00049551"/>
    </source>
</evidence>
<evidence type="ECO:0000256" key="10">
    <source>
        <dbReference type="ARBA" id="ARBA00022989"/>
    </source>
</evidence>
<evidence type="ECO:0000256" key="1">
    <source>
        <dbReference type="ARBA" id="ARBA00004448"/>
    </source>
</evidence>
<dbReference type="Pfam" id="PF00662">
    <property type="entry name" value="Proton_antipo_N"/>
    <property type="match status" value="1"/>
</dbReference>
<keyword evidence="5" id="KW-0679">Respiratory chain</keyword>
<dbReference type="GO" id="GO:0005743">
    <property type="term" value="C:mitochondrial inner membrane"/>
    <property type="evidence" value="ECO:0007669"/>
    <property type="project" value="UniProtKB-SubCell"/>
</dbReference>
<reference evidence="21" key="1">
    <citation type="submission" date="2004-04" db="EMBL/GenBank/DDBJ databases">
        <title>The ray-finned fish phylogeny.</title>
        <authorList>
            <person name="Miya M."/>
        </authorList>
    </citation>
    <scope>NUCLEOTIDE SEQUENCE</scope>
</reference>
<keyword evidence="14 16" id="KW-0472">Membrane</keyword>
<dbReference type="InterPro" id="IPR018393">
    <property type="entry name" value="NADHpl_OxRdtase_5_subgr"/>
</dbReference>
<evidence type="ECO:0000256" key="13">
    <source>
        <dbReference type="ARBA" id="ARBA00023128"/>
    </source>
</evidence>
<keyword evidence="6 16" id="KW-0812">Transmembrane</keyword>
<evidence type="ECO:0000256" key="16">
    <source>
        <dbReference type="RuleBase" id="RU003404"/>
    </source>
</evidence>
<dbReference type="NCBIfam" id="TIGR01974">
    <property type="entry name" value="NDH_I_L"/>
    <property type="match status" value="1"/>
</dbReference>
<dbReference type="EMBL" id="AP006818">
    <property type="protein sequence ID" value="BBU26070.1"/>
    <property type="molecule type" value="Genomic_DNA"/>
</dbReference>
<feature type="transmembrane region" description="Helical" evidence="16">
    <location>
        <begin position="145"/>
        <end position="165"/>
    </location>
</feature>
<evidence type="ECO:0000256" key="6">
    <source>
        <dbReference type="ARBA" id="ARBA00022692"/>
    </source>
</evidence>
<evidence type="ECO:0000256" key="7">
    <source>
        <dbReference type="ARBA" id="ARBA00022792"/>
    </source>
</evidence>
<feature type="transmembrane region" description="Helical" evidence="16">
    <location>
        <begin position="216"/>
        <end position="236"/>
    </location>
</feature>
<comment type="function">
    <text evidence="16">Core subunit of the mitochondrial membrane respiratory chain NADH dehydrogenase (Complex I) which catalyzes electron transfer from NADH through the respiratory chain, using ubiquinone as an electron acceptor. Essential for the catalytic activity and assembly of complex I.</text>
</comment>
<evidence type="ECO:0000256" key="14">
    <source>
        <dbReference type="ARBA" id="ARBA00023136"/>
    </source>
</evidence>
<dbReference type="EMBL" id="AP017453">
    <property type="protein sequence ID" value="BAX03913.1"/>
    <property type="molecule type" value="Genomic_DNA"/>
</dbReference>
<feature type="domain" description="NADH:quinone oxidoreductase/Mrp antiporter transmembrane" evidence="17">
    <location>
        <begin position="139"/>
        <end position="414"/>
    </location>
</feature>
<gene>
    <name evidence="20" type="primary">ND5</name>
</gene>
<keyword evidence="10 16" id="KW-1133">Transmembrane helix</keyword>
<comment type="subcellular location">
    <subcellularLocation>
        <location evidence="1">Mitochondrion inner membrane</location>
        <topology evidence="1">Multi-pass membrane protein</topology>
    </subcellularLocation>
</comment>
<evidence type="ECO:0000259" key="18">
    <source>
        <dbReference type="Pfam" id="PF00662"/>
    </source>
</evidence>
<dbReference type="EC" id="7.1.1.2" evidence="2 16"/>
<evidence type="ECO:0000259" key="17">
    <source>
        <dbReference type="Pfam" id="PF00361"/>
    </source>
</evidence>
<dbReference type="PANTHER" id="PTHR42829:SF2">
    <property type="entry name" value="NADH-UBIQUINONE OXIDOREDUCTASE CHAIN 5"/>
    <property type="match status" value="1"/>
</dbReference>
<dbReference type="InterPro" id="IPR003945">
    <property type="entry name" value="NU5C-like"/>
</dbReference>
<feature type="transmembrane region" description="Helical" evidence="16">
    <location>
        <begin position="122"/>
        <end position="139"/>
    </location>
</feature>
<name>A0A1V1FZB6_9TELE</name>
<sequence>MAQQTQQHLMASSLMLILLLLTLAILWLPTRRPNPTRSQEAQVLVRTTFFCSLIPLVLFMYSGWQSTTSSYCWFQTNSFMLSLNFKFDLYTVIFLPILFFVTWSIIQFATSYMNEDMYQGRFFKYLYIFVIAMVILVTADNWFQLLIGWEGVGVMSFKLIGWWYGRANANTASLQAILYNRVGDIGLLLVMGWLILNTGSWDSLCLPLSEFTNCDLTIPLLGLILAAAGKSALFGLHPWLPAAMEGPTPVSALLHSSTMVVAGVFLSIRLSPMMENNQIILSTCLCLGALTCLFASMCALAQNDVKKIVAFSTSSQLGLMMVSIGLGQPHLAFFHVCTHAFFKSMLFLCSGSIIHTLVGEQDIRKMGGLSRVIPLTSTCMVLGSLALMGTPYLAGFYSKDTIIEAALNSPVNAWALGLTAIATSFTAVYSLRIMYYFSILSPRYPALITLHQDDHNTNAPILRLALASIIAGFLVIMCFMPSKTPVHTMPLMLKTLALLVSVMGFVYATQLSRLTTSSDEFHAKIFVHAFLTLLGYYHFVAMRVLADFVLRQANTLAKKMLDIYWLKEVTTMMIYRSLSMVSPFVSNAQKGLFKDAMMTTMFSLFVLLCLGCAYVSVI</sequence>
<evidence type="ECO:0000256" key="8">
    <source>
        <dbReference type="ARBA" id="ARBA00022967"/>
    </source>
</evidence>
<proteinExistence type="inferred from homology"/>